<dbReference type="SUPFAM" id="SSF55811">
    <property type="entry name" value="Nudix"/>
    <property type="match status" value="1"/>
</dbReference>
<comment type="caution">
    <text evidence="4">The sequence shown here is derived from an EMBL/GenBank/DDBJ whole genome shotgun (WGS) entry which is preliminary data.</text>
</comment>
<dbReference type="InterPro" id="IPR014729">
    <property type="entry name" value="Rossmann-like_a/b/a_fold"/>
</dbReference>
<evidence type="ECO:0000313" key="4">
    <source>
        <dbReference type="EMBL" id="MVQ31585.1"/>
    </source>
</evidence>
<dbReference type="Proteomes" id="UP000469385">
    <property type="component" value="Unassembled WGS sequence"/>
</dbReference>
<protein>
    <submittedName>
        <fullName evidence="4">NUDIX domain-containing protein</fullName>
    </submittedName>
</protein>
<dbReference type="Pfam" id="PF00293">
    <property type="entry name" value="NUDIX"/>
    <property type="match status" value="1"/>
</dbReference>
<dbReference type="PANTHER" id="PTHR43736">
    <property type="entry name" value="ADP-RIBOSE PYROPHOSPHATASE"/>
    <property type="match status" value="1"/>
</dbReference>
<dbReference type="InterPro" id="IPR020084">
    <property type="entry name" value="NUDIX_hydrolase_CS"/>
</dbReference>
<dbReference type="InterPro" id="IPR015797">
    <property type="entry name" value="NUDIX_hydrolase-like_dom_sf"/>
</dbReference>
<evidence type="ECO:0000256" key="2">
    <source>
        <dbReference type="ARBA" id="ARBA00022801"/>
    </source>
</evidence>
<accession>A0A6N8IYB6</accession>
<evidence type="ECO:0000256" key="1">
    <source>
        <dbReference type="ARBA" id="ARBA00001946"/>
    </source>
</evidence>
<dbReference type="EMBL" id="WSEL01000009">
    <property type="protein sequence ID" value="MVQ31585.1"/>
    <property type="molecule type" value="Genomic_DNA"/>
</dbReference>
<dbReference type="PROSITE" id="PS51462">
    <property type="entry name" value="NUDIX"/>
    <property type="match status" value="1"/>
</dbReference>
<comment type="cofactor">
    <cofactor evidence="1">
        <name>Mg(2+)</name>
        <dbReference type="ChEBI" id="CHEBI:18420"/>
    </cofactor>
</comment>
<sequence>MTPVVHAVCAARFLLPSAGHLALMRAALACAPRCTVAVRRAFLAPSPANPHPWEQRVRWLQAALTADERARVAIVPLREHWDDERLVRQLQAAVAATAGDRVAWITDAPPVDAQDLPAGWSFSAAPAGDPDAALVPWLHALYEADDPAPLLATPPSALPPAAVDDLRTWIAQPAFATVRDDWRQIAHERRQWSVAPYPVVLATVDAVVQAGGHVLLIRRGRSPGKGLWALPGGFLETTEDMLHAALRELVEETGLPVPPRTMRQALRGRRVFDHPERSQRGRIITQSFHFDLGEIAPPPVHGADDAAAAQWLPIEALHALETQLHDDHFHMLDVFLGLTRDP</sequence>
<keyword evidence="5" id="KW-1185">Reference proteome</keyword>
<dbReference type="SUPFAM" id="SSF52374">
    <property type="entry name" value="Nucleotidylyl transferase"/>
    <property type="match status" value="1"/>
</dbReference>
<proteinExistence type="predicted"/>
<dbReference type="CDD" id="cd18873">
    <property type="entry name" value="NUDIX_NadM_like"/>
    <property type="match status" value="1"/>
</dbReference>
<feature type="domain" description="Nudix hydrolase" evidence="3">
    <location>
        <begin position="192"/>
        <end position="335"/>
    </location>
</feature>
<dbReference type="GO" id="GO:0016787">
    <property type="term" value="F:hydrolase activity"/>
    <property type="evidence" value="ECO:0007669"/>
    <property type="project" value="UniProtKB-KW"/>
</dbReference>
<organism evidence="4 5">
    <name type="scientific">Ramlibacter pinisoli</name>
    <dbReference type="NCBI Taxonomy" id="2682844"/>
    <lineage>
        <taxon>Bacteria</taxon>
        <taxon>Pseudomonadati</taxon>
        <taxon>Pseudomonadota</taxon>
        <taxon>Betaproteobacteria</taxon>
        <taxon>Burkholderiales</taxon>
        <taxon>Comamonadaceae</taxon>
        <taxon>Ramlibacter</taxon>
    </lineage>
</organism>
<dbReference type="Gene3D" id="3.90.79.10">
    <property type="entry name" value="Nucleoside Triphosphate Pyrophosphohydrolase"/>
    <property type="match status" value="1"/>
</dbReference>
<gene>
    <name evidence="4" type="ORF">GON04_19160</name>
</gene>
<dbReference type="Gene3D" id="3.40.50.620">
    <property type="entry name" value="HUPs"/>
    <property type="match status" value="1"/>
</dbReference>
<evidence type="ECO:0000259" key="3">
    <source>
        <dbReference type="PROSITE" id="PS51462"/>
    </source>
</evidence>
<dbReference type="AlphaFoldDB" id="A0A6N8IYB6"/>
<keyword evidence="2" id="KW-0378">Hydrolase</keyword>
<evidence type="ECO:0000313" key="5">
    <source>
        <dbReference type="Proteomes" id="UP000469385"/>
    </source>
</evidence>
<reference evidence="4 5" key="1">
    <citation type="submission" date="2019-12" db="EMBL/GenBank/DDBJ databases">
        <authorList>
            <person name="Huq M.A."/>
        </authorList>
    </citation>
    <scope>NUCLEOTIDE SEQUENCE [LARGE SCALE GENOMIC DNA]</scope>
    <source>
        <strain evidence="4 5">MAH-25</strain>
    </source>
</reference>
<dbReference type="PANTHER" id="PTHR43736:SF1">
    <property type="entry name" value="DIHYDRONEOPTERIN TRIPHOSPHATE DIPHOSPHATASE"/>
    <property type="match status" value="1"/>
</dbReference>
<dbReference type="InterPro" id="IPR000086">
    <property type="entry name" value="NUDIX_hydrolase_dom"/>
</dbReference>
<dbReference type="PROSITE" id="PS00893">
    <property type="entry name" value="NUDIX_BOX"/>
    <property type="match status" value="1"/>
</dbReference>
<name>A0A6N8IYB6_9BURK</name>
<dbReference type="RefSeq" id="WP_157399621.1">
    <property type="nucleotide sequence ID" value="NZ_WSEL01000009.1"/>
</dbReference>